<keyword evidence="4 6" id="KW-0274">FAD</keyword>
<dbReference type="InterPro" id="IPR006091">
    <property type="entry name" value="Acyl-CoA_Oxase/DH_mid-dom"/>
</dbReference>
<dbReference type="Gene3D" id="1.10.540.10">
    <property type="entry name" value="Acyl-CoA dehydrogenase/oxidase, N-terminal domain"/>
    <property type="match status" value="1"/>
</dbReference>
<evidence type="ECO:0000313" key="9">
    <source>
        <dbReference type="EMBL" id="OEV32297.1"/>
    </source>
</evidence>
<evidence type="ECO:0000256" key="4">
    <source>
        <dbReference type="ARBA" id="ARBA00022827"/>
    </source>
</evidence>
<feature type="domain" description="Acyl-CoA oxidase/dehydrogenase middle" evidence="8">
    <location>
        <begin position="57"/>
        <end position="155"/>
    </location>
</feature>
<dbReference type="InterPro" id="IPR046373">
    <property type="entry name" value="Acyl-CoA_Oxase/DH_mid-dom_sf"/>
</dbReference>
<gene>
    <name evidence="9" type="ORF">HS99_0016430</name>
</gene>
<dbReference type="Pfam" id="PF02770">
    <property type="entry name" value="Acyl-CoA_dh_M"/>
    <property type="match status" value="1"/>
</dbReference>
<dbReference type="PANTHER" id="PTHR48083:SF2">
    <property type="entry name" value="MEDIUM-CHAIN SPECIFIC ACYL-COA DEHYDROGENASE, MITOCHONDRIAL"/>
    <property type="match status" value="1"/>
</dbReference>
<dbReference type="Pfam" id="PF00441">
    <property type="entry name" value="Acyl-CoA_dh_1"/>
    <property type="match status" value="1"/>
</dbReference>
<dbReference type="InterPro" id="IPR009100">
    <property type="entry name" value="AcylCoA_DH/oxidase_NM_dom_sf"/>
</dbReference>
<evidence type="ECO:0008006" key="11">
    <source>
        <dbReference type="Google" id="ProtNLM"/>
    </source>
</evidence>
<evidence type="ECO:0000256" key="3">
    <source>
        <dbReference type="ARBA" id="ARBA00022630"/>
    </source>
</evidence>
<dbReference type="OrthoDB" id="3666321at2"/>
<evidence type="ECO:0000256" key="6">
    <source>
        <dbReference type="RuleBase" id="RU362125"/>
    </source>
</evidence>
<comment type="caution">
    <text evidence="9">The sequence shown here is derived from an EMBL/GenBank/DDBJ whole genome shotgun (WGS) entry which is preliminary data.</text>
</comment>
<dbReference type="GO" id="GO:0005737">
    <property type="term" value="C:cytoplasm"/>
    <property type="evidence" value="ECO:0007669"/>
    <property type="project" value="TreeGrafter"/>
</dbReference>
<sequence length="319" mass="34260">MRFLLAVLEELARVSPSVAKAVMDQNLGQIGMLREYAGSDLREHYLGAIRTGEKQAAFAMSEPQTGSNVARFTAVATPVEGGYRISGEKDWITGAARRTVHFVVAKPAPGSREVGLFLVDRSRLGAGDGTVEIDDRKEKLGLRGLGEFHVRYHDVFVPVEQVVIGFDRTSLRRIMRHYNGKRLGQSAICLGLSKSALRTAFDYASARLPAGSPGHLAMQSTLAPLVGELRAAQSLVDWAAGEWAGGDETGAPSAMAKYVTGELAQRVTNAAAQVCGANGLSDKMPLVRLMRDARMLTMAGGASEVLRGTVAQHLDRLLD</sequence>
<keyword evidence="5 6" id="KW-0560">Oxidoreductase</keyword>
<dbReference type="AlphaFoldDB" id="A0A1E7MV42"/>
<reference evidence="9" key="1">
    <citation type="submission" date="2016-08" db="EMBL/GenBank/DDBJ databases">
        <title>Sequencing, Assembly and Comparative Genomics of S. aureofaciens ATCC 10762.</title>
        <authorList>
            <person name="Gradnigo J.S."/>
            <person name="Johnson N."/>
            <person name="Somerville G.A."/>
        </authorList>
    </citation>
    <scope>NUCLEOTIDE SEQUENCE [LARGE SCALE GENOMIC DNA]</scope>
    <source>
        <strain evidence="9">ATCC 10762</strain>
    </source>
</reference>
<evidence type="ECO:0000313" key="10">
    <source>
        <dbReference type="Proteomes" id="UP000037395"/>
    </source>
</evidence>
<name>A0A1E7MV42_KITAU</name>
<dbReference type="SUPFAM" id="SSF47203">
    <property type="entry name" value="Acyl-CoA dehydrogenase C-terminal domain-like"/>
    <property type="match status" value="1"/>
</dbReference>
<dbReference type="GO" id="GO:0003995">
    <property type="term" value="F:acyl-CoA dehydrogenase activity"/>
    <property type="evidence" value="ECO:0007669"/>
    <property type="project" value="TreeGrafter"/>
</dbReference>
<dbReference type="InterPro" id="IPR037069">
    <property type="entry name" value="AcylCoA_DH/ox_N_sf"/>
</dbReference>
<feature type="domain" description="Acyl-CoA dehydrogenase/oxidase C-terminal" evidence="7">
    <location>
        <begin position="172"/>
        <end position="314"/>
    </location>
</feature>
<dbReference type="InterPro" id="IPR009075">
    <property type="entry name" value="AcylCo_DH/oxidase_C"/>
</dbReference>
<evidence type="ECO:0000259" key="7">
    <source>
        <dbReference type="Pfam" id="PF00441"/>
    </source>
</evidence>
<evidence type="ECO:0000256" key="1">
    <source>
        <dbReference type="ARBA" id="ARBA00001974"/>
    </source>
</evidence>
<comment type="similarity">
    <text evidence="2 6">Belongs to the acyl-CoA dehydrogenase family.</text>
</comment>
<dbReference type="InterPro" id="IPR036250">
    <property type="entry name" value="AcylCo_DH-like_C"/>
</dbReference>
<dbReference type="SUPFAM" id="SSF56645">
    <property type="entry name" value="Acyl-CoA dehydrogenase NM domain-like"/>
    <property type="match status" value="1"/>
</dbReference>
<evidence type="ECO:0000256" key="5">
    <source>
        <dbReference type="ARBA" id="ARBA00023002"/>
    </source>
</evidence>
<dbReference type="Gene3D" id="1.20.140.10">
    <property type="entry name" value="Butyryl-CoA Dehydrogenase, subunit A, domain 3"/>
    <property type="match status" value="1"/>
</dbReference>
<dbReference type="EMBL" id="JPRF03000097">
    <property type="protein sequence ID" value="OEV32297.1"/>
    <property type="molecule type" value="Genomic_DNA"/>
</dbReference>
<dbReference type="PANTHER" id="PTHR48083">
    <property type="entry name" value="MEDIUM-CHAIN SPECIFIC ACYL-COA DEHYDROGENASE, MITOCHONDRIAL-RELATED"/>
    <property type="match status" value="1"/>
</dbReference>
<comment type="cofactor">
    <cofactor evidence="1 6">
        <name>FAD</name>
        <dbReference type="ChEBI" id="CHEBI:57692"/>
    </cofactor>
</comment>
<accession>A0A1E7MV42</accession>
<dbReference type="Gene3D" id="2.40.110.10">
    <property type="entry name" value="Butyryl-CoA Dehydrogenase, subunit A, domain 2"/>
    <property type="match status" value="1"/>
</dbReference>
<dbReference type="Proteomes" id="UP000037395">
    <property type="component" value="Unassembled WGS sequence"/>
</dbReference>
<dbReference type="GO" id="GO:0050660">
    <property type="term" value="F:flavin adenine dinucleotide binding"/>
    <property type="evidence" value="ECO:0007669"/>
    <property type="project" value="InterPro"/>
</dbReference>
<proteinExistence type="inferred from homology"/>
<evidence type="ECO:0000259" key="8">
    <source>
        <dbReference type="Pfam" id="PF02770"/>
    </source>
</evidence>
<organism evidence="9 10">
    <name type="scientific">Kitasatospora aureofaciens</name>
    <name type="common">Streptomyces aureofaciens</name>
    <dbReference type="NCBI Taxonomy" id="1894"/>
    <lineage>
        <taxon>Bacteria</taxon>
        <taxon>Bacillati</taxon>
        <taxon>Actinomycetota</taxon>
        <taxon>Actinomycetes</taxon>
        <taxon>Kitasatosporales</taxon>
        <taxon>Streptomycetaceae</taxon>
        <taxon>Kitasatospora</taxon>
    </lineage>
</organism>
<dbReference type="CDD" id="cd00567">
    <property type="entry name" value="ACAD"/>
    <property type="match status" value="1"/>
</dbReference>
<keyword evidence="10" id="KW-1185">Reference proteome</keyword>
<protein>
    <recommendedName>
        <fullName evidence="11">Acyl-CoA dehydrogenase</fullName>
    </recommendedName>
</protein>
<dbReference type="GO" id="GO:0033539">
    <property type="term" value="P:fatty acid beta-oxidation using acyl-CoA dehydrogenase"/>
    <property type="evidence" value="ECO:0007669"/>
    <property type="project" value="TreeGrafter"/>
</dbReference>
<keyword evidence="3 6" id="KW-0285">Flavoprotein</keyword>
<dbReference type="InterPro" id="IPR050741">
    <property type="entry name" value="Acyl-CoA_dehydrogenase"/>
</dbReference>
<evidence type="ECO:0000256" key="2">
    <source>
        <dbReference type="ARBA" id="ARBA00009347"/>
    </source>
</evidence>